<accession>A0A0D3AQZ6</accession>
<proteinExistence type="predicted"/>
<dbReference type="AlphaFoldDB" id="A0A0D3AQZ6"/>
<evidence type="ECO:0000313" key="3">
    <source>
        <dbReference type="Proteomes" id="UP000032141"/>
    </source>
</evidence>
<feature type="region of interest" description="Disordered" evidence="1">
    <location>
        <begin position="144"/>
        <end position="164"/>
    </location>
</feature>
<dbReference type="EnsemblPlants" id="Bo2g088760.1">
    <property type="protein sequence ID" value="Bo2g088760.1"/>
    <property type="gene ID" value="Bo2g088760"/>
</dbReference>
<evidence type="ECO:0000256" key="1">
    <source>
        <dbReference type="SAM" id="MobiDB-lite"/>
    </source>
</evidence>
<organism evidence="2 3">
    <name type="scientific">Brassica oleracea var. oleracea</name>
    <dbReference type="NCBI Taxonomy" id="109376"/>
    <lineage>
        <taxon>Eukaryota</taxon>
        <taxon>Viridiplantae</taxon>
        <taxon>Streptophyta</taxon>
        <taxon>Embryophyta</taxon>
        <taxon>Tracheophyta</taxon>
        <taxon>Spermatophyta</taxon>
        <taxon>Magnoliopsida</taxon>
        <taxon>eudicotyledons</taxon>
        <taxon>Gunneridae</taxon>
        <taxon>Pentapetalae</taxon>
        <taxon>rosids</taxon>
        <taxon>malvids</taxon>
        <taxon>Brassicales</taxon>
        <taxon>Brassicaceae</taxon>
        <taxon>Brassiceae</taxon>
        <taxon>Brassica</taxon>
    </lineage>
</organism>
<name>A0A0D3AQZ6_BRAOL</name>
<evidence type="ECO:0000313" key="2">
    <source>
        <dbReference type="EnsemblPlants" id="Bo2g088760.1"/>
    </source>
</evidence>
<sequence>MFLFLDRTVDEHNPKRVGSCQRDADRDCFESNQIELQEVAHAQFDEWVLVLMKTRCLDNQASDVTPFRLIRENNVEEVGFDISTTHEANRWCTHLLLPQALSTADEEETGYCWDSLMQLQHCWRCWSTMIGALLGFTPQEGDVLQGYSDDDNDSDHKKGDEHALASSPLPLSLKFKPSNVVNP</sequence>
<protein>
    <submittedName>
        <fullName evidence="2">Uncharacterized protein</fullName>
    </submittedName>
</protein>
<keyword evidence="3" id="KW-1185">Reference proteome</keyword>
<dbReference type="Proteomes" id="UP000032141">
    <property type="component" value="Chromosome C2"/>
</dbReference>
<reference evidence="2" key="2">
    <citation type="submission" date="2015-03" db="UniProtKB">
        <authorList>
            <consortium name="EnsemblPlants"/>
        </authorList>
    </citation>
    <scope>IDENTIFICATION</scope>
</reference>
<feature type="compositionally biased region" description="Basic and acidic residues" evidence="1">
    <location>
        <begin position="154"/>
        <end position="163"/>
    </location>
</feature>
<reference evidence="2 3" key="1">
    <citation type="journal article" date="2014" name="Genome Biol.">
        <title>Transcriptome and methylome profiling reveals relics of genome dominance in the mesopolyploid Brassica oleracea.</title>
        <authorList>
            <person name="Parkin I.A."/>
            <person name="Koh C."/>
            <person name="Tang H."/>
            <person name="Robinson S.J."/>
            <person name="Kagale S."/>
            <person name="Clarke W.E."/>
            <person name="Town C.D."/>
            <person name="Nixon J."/>
            <person name="Krishnakumar V."/>
            <person name="Bidwell S.L."/>
            <person name="Denoeud F."/>
            <person name="Belcram H."/>
            <person name="Links M.G."/>
            <person name="Just J."/>
            <person name="Clarke C."/>
            <person name="Bender T."/>
            <person name="Huebert T."/>
            <person name="Mason A.S."/>
            <person name="Pires J.C."/>
            <person name="Barker G."/>
            <person name="Moore J."/>
            <person name="Walley P.G."/>
            <person name="Manoli S."/>
            <person name="Batley J."/>
            <person name="Edwards D."/>
            <person name="Nelson M.N."/>
            <person name="Wang X."/>
            <person name="Paterson A.H."/>
            <person name="King G."/>
            <person name="Bancroft I."/>
            <person name="Chalhoub B."/>
            <person name="Sharpe A.G."/>
        </authorList>
    </citation>
    <scope>NUCLEOTIDE SEQUENCE</scope>
    <source>
        <strain evidence="2 3">cv. TO1000</strain>
    </source>
</reference>
<dbReference type="HOGENOM" id="CLU_1477138_0_0_1"/>
<dbReference type="Gramene" id="Bo2g088760.1">
    <property type="protein sequence ID" value="Bo2g088760.1"/>
    <property type="gene ID" value="Bo2g088760"/>
</dbReference>